<evidence type="ECO:0000259" key="4">
    <source>
        <dbReference type="PROSITE" id="PS50893"/>
    </source>
</evidence>
<dbReference type="OrthoDB" id="9802264at2"/>
<dbReference type="InterPro" id="IPR003439">
    <property type="entry name" value="ABC_transporter-like_ATP-bd"/>
</dbReference>
<dbReference type="STRING" id="1121322.SAMN02745136_04115"/>
<feature type="domain" description="ABC transporter" evidence="4">
    <location>
        <begin position="6"/>
        <end position="245"/>
    </location>
</feature>
<reference evidence="5 6" key="1">
    <citation type="submission" date="2016-11" db="EMBL/GenBank/DDBJ databases">
        <authorList>
            <person name="Jaros S."/>
            <person name="Januszkiewicz K."/>
            <person name="Wedrychowicz H."/>
        </authorList>
    </citation>
    <scope>NUCLEOTIDE SEQUENCE [LARGE SCALE GENOMIC DNA]</scope>
    <source>
        <strain evidence="5 6">DSM 15929</strain>
    </source>
</reference>
<dbReference type="PANTHER" id="PTHR24220">
    <property type="entry name" value="IMPORT ATP-BINDING PROTEIN"/>
    <property type="match status" value="1"/>
</dbReference>
<evidence type="ECO:0000256" key="2">
    <source>
        <dbReference type="ARBA" id="ARBA00022741"/>
    </source>
</evidence>
<dbReference type="Proteomes" id="UP000184386">
    <property type="component" value="Unassembled WGS sequence"/>
</dbReference>
<organism evidence="5 6">
    <name type="scientific">Anaerocolumna jejuensis DSM 15929</name>
    <dbReference type="NCBI Taxonomy" id="1121322"/>
    <lineage>
        <taxon>Bacteria</taxon>
        <taxon>Bacillati</taxon>
        <taxon>Bacillota</taxon>
        <taxon>Clostridia</taxon>
        <taxon>Lachnospirales</taxon>
        <taxon>Lachnospiraceae</taxon>
        <taxon>Anaerocolumna</taxon>
    </lineage>
</organism>
<dbReference type="GO" id="GO:0005886">
    <property type="term" value="C:plasma membrane"/>
    <property type="evidence" value="ECO:0007669"/>
    <property type="project" value="TreeGrafter"/>
</dbReference>
<dbReference type="GO" id="GO:0005524">
    <property type="term" value="F:ATP binding"/>
    <property type="evidence" value="ECO:0007669"/>
    <property type="project" value="UniProtKB-KW"/>
</dbReference>
<evidence type="ECO:0000313" key="6">
    <source>
        <dbReference type="Proteomes" id="UP000184386"/>
    </source>
</evidence>
<gene>
    <name evidence="5" type="ORF">SAMN02745136_04115</name>
</gene>
<dbReference type="CDD" id="cd03255">
    <property type="entry name" value="ABC_MJ0796_LolCDE_FtsE"/>
    <property type="match status" value="1"/>
</dbReference>
<dbReference type="InterPro" id="IPR015854">
    <property type="entry name" value="ABC_transpr_LolD-like"/>
</dbReference>
<sequence>MKDSILSARGLCKSYAHNGGQNHILNHIDLDIYRGDFTIVMGASGSGKSTLLYTMSGMDSATAGKVIYQGNTITDFKEDKLAKLRRGDFGFVFQQMHLVGNLSLFENVAVTGYLNKSLTASEVDKRANGLLEEMGLSGMSKRLPSQVSGGEQQRAAIARAVINKPCLLFADEPTGALNRKNTVEVLNLLTGLNREGQSILMVTHDIRAALRATRLLYLEDGRIIGELTLPPYEPEEEKARETQVDVWLSSMEW</sequence>
<dbReference type="GO" id="GO:0098796">
    <property type="term" value="C:membrane protein complex"/>
    <property type="evidence" value="ECO:0007669"/>
    <property type="project" value="UniProtKB-ARBA"/>
</dbReference>
<keyword evidence="1" id="KW-0813">Transport</keyword>
<protein>
    <submittedName>
        <fullName evidence="5">Putative ABC transport system ATP-binding protein</fullName>
    </submittedName>
</protein>
<keyword evidence="6" id="KW-1185">Reference proteome</keyword>
<evidence type="ECO:0000313" key="5">
    <source>
        <dbReference type="EMBL" id="SHL10904.1"/>
    </source>
</evidence>
<dbReference type="AlphaFoldDB" id="A0A1M6XY22"/>
<dbReference type="PROSITE" id="PS50893">
    <property type="entry name" value="ABC_TRANSPORTER_2"/>
    <property type="match status" value="1"/>
</dbReference>
<dbReference type="SMART" id="SM00382">
    <property type="entry name" value="AAA"/>
    <property type="match status" value="1"/>
</dbReference>
<dbReference type="InterPro" id="IPR027417">
    <property type="entry name" value="P-loop_NTPase"/>
</dbReference>
<evidence type="ECO:0000256" key="3">
    <source>
        <dbReference type="ARBA" id="ARBA00022840"/>
    </source>
</evidence>
<dbReference type="Pfam" id="PF00005">
    <property type="entry name" value="ABC_tran"/>
    <property type="match status" value="1"/>
</dbReference>
<dbReference type="FunFam" id="3.40.50.300:FF:000032">
    <property type="entry name" value="Export ABC transporter ATP-binding protein"/>
    <property type="match status" value="1"/>
</dbReference>
<dbReference type="InterPro" id="IPR017911">
    <property type="entry name" value="MacB-like_ATP-bd"/>
</dbReference>
<dbReference type="PANTHER" id="PTHR24220:SF692">
    <property type="entry name" value="ABC TRANSPORTER DOMAIN-CONTAINING PROTEIN"/>
    <property type="match status" value="1"/>
</dbReference>
<dbReference type="EMBL" id="FRAC01000023">
    <property type="protein sequence ID" value="SHL10904.1"/>
    <property type="molecule type" value="Genomic_DNA"/>
</dbReference>
<dbReference type="PROSITE" id="PS00211">
    <property type="entry name" value="ABC_TRANSPORTER_1"/>
    <property type="match status" value="1"/>
</dbReference>
<dbReference type="SUPFAM" id="SSF52540">
    <property type="entry name" value="P-loop containing nucleoside triphosphate hydrolases"/>
    <property type="match status" value="1"/>
</dbReference>
<dbReference type="Gene3D" id="3.40.50.300">
    <property type="entry name" value="P-loop containing nucleotide triphosphate hydrolases"/>
    <property type="match status" value="1"/>
</dbReference>
<accession>A0A1M6XY22</accession>
<proteinExistence type="predicted"/>
<dbReference type="RefSeq" id="WP_073278768.1">
    <property type="nucleotide sequence ID" value="NZ_FRAC01000023.1"/>
</dbReference>
<dbReference type="InterPro" id="IPR003593">
    <property type="entry name" value="AAA+_ATPase"/>
</dbReference>
<evidence type="ECO:0000256" key="1">
    <source>
        <dbReference type="ARBA" id="ARBA00022448"/>
    </source>
</evidence>
<keyword evidence="3 5" id="KW-0067">ATP-binding</keyword>
<keyword evidence="2" id="KW-0547">Nucleotide-binding</keyword>
<dbReference type="GO" id="GO:0022857">
    <property type="term" value="F:transmembrane transporter activity"/>
    <property type="evidence" value="ECO:0007669"/>
    <property type="project" value="TreeGrafter"/>
</dbReference>
<name>A0A1M6XY22_9FIRM</name>
<dbReference type="GO" id="GO:0016887">
    <property type="term" value="F:ATP hydrolysis activity"/>
    <property type="evidence" value="ECO:0007669"/>
    <property type="project" value="InterPro"/>
</dbReference>
<dbReference type="InterPro" id="IPR017871">
    <property type="entry name" value="ABC_transporter-like_CS"/>
</dbReference>